<feature type="region of interest" description="Disordered" evidence="2">
    <location>
        <begin position="29"/>
        <end position="69"/>
    </location>
</feature>
<evidence type="ECO:0000256" key="1">
    <source>
        <dbReference type="SAM" id="Coils"/>
    </source>
</evidence>
<feature type="compositionally biased region" description="Polar residues" evidence="2">
    <location>
        <begin position="36"/>
        <end position="47"/>
    </location>
</feature>
<feature type="coiled-coil region" evidence="1">
    <location>
        <begin position="551"/>
        <end position="618"/>
    </location>
</feature>
<sequence>MSDKIDLDNPSTRDPRLASRLARFNILPPIKKPSLEKQSSLSLGSPSTPKPAVLPPPNEPPKPVEEQDNCRDGLFIQSISELVQAAVATAVSRSEKERLQKKKEMTEGLLKKAKAHTNFPSTAAFFQQTSNDESDDMTRMDDTIKQHLSNCSRIERDLVTKWGLLSPNGPSSSASEETIKKLQRELQTFREEAANTKTELARLADSSPTRTGPIEILQDRVNLLEKTMGNQTSLLSEQAKTVKANNERLTSLSSEMKKGAVSLPIQEAPSTQFENDIGELKRKHTEAEGTMKALVECQEALSKSIHQINGDIEEQRRELNDISAGSINAMKARMDSFSNHLSSLAGKVVTESPTAQPMNGDVDFTGAIKDMELRLQKLEGDQATPQTNKDQINQSIRALDGRIDELSHLQFMKDDFQFSEMEEIKKILAQQSEEFKGFRDGYGQVSAEIKAMAQSNPAAALRQIQDLSGSLSVTQRVLESVKVGLHSLETRYNNISTEPIVKNMVAAMQEMYPSASQLTEQVTALRNSLDKDILPLKSKVEQLFKSHSSHVAQLQKDTAVQLEERNRLKTEHARMEQSVAGLSEQIKSQTSMPTQLQFNQLQSKVDSLSKKMNEQTSNIGEQLRSKQLSNESLVESLNYEREQFNEEFQRLSSGLKGMSSKLSQLQSTNTTNMETTKSHASDIGSLLDRMRHLEESASNNHEQLLEQFDNIKKAVENQEGMLMDGQAAEEPQSPPQKVEGDEEPEPEVPEEPTKSPANGDSTTINQMAEAKLALALREKKRKKKRPRLSTNASDDERPEPHSESNSPRILTPGRDGTPSIDTKKKTKKKKKRKLIRDTEPITLD</sequence>
<feature type="coiled-coil region" evidence="1">
    <location>
        <begin position="687"/>
        <end position="721"/>
    </location>
</feature>
<dbReference type="Proteomes" id="UP000019804">
    <property type="component" value="Unassembled WGS sequence"/>
</dbReference>
<feature type="compositionally biased region" description="Basic residues" evidence="2">
    <location>
        <begin position="824"/>
        <end position="834"/>
    </location>
</feature>
<protein>
    <submittedName>
        <fullName evidence="3">Uncharacterized protein</fullName>
    </submittedName>
</protein>
<keyword evidence="4" id="KW-1185">Reference proteome</keyword>
<feature type="compositionally biased region" description="Pro residues" evidence="2">
    <location>
        <begin position="48"/>
        <end position="61"/>
    </location>
</feature>
<feature type="compositionally biased region" description="Basic and acidic residues" evidence="2">
    <location>
        <begin position="835"/>
        <end position="844"/>
    </location>
</feature>
<feature type="compositionally biased region" description="Basic residues" evidence="2">
    <location>
        <begin position="778"/>
        <end position="787"/>
    </location>
</feature>
<feature type="region of interest" description="Disordered" evidence="2">
    <location>
        <begin position="726"/>
        <end position="844"/>
    </location>
</feature>
<name>A0A017SBT9_ASPRC</name>
<dbReference type="HOGENOM" id="CLU_337370_0_0_1"/>
<evidence type="ECO:0000313" key="3">
    <source>
        <dbReference type="EMBL" id="EYE93670.1"/>
    </source>
</evidence>
<feature type="compositionally biased region" description="Polar residues" evidence="2">
    <location>
        <begin position="755"/>
        <end position="766"/>
    </location>
</feature>
<dbReference type="STRING" id="1388766.A0A017SBT9"/>
<feature type="coiled-coil region" evidence="1">
    <location>
        <begin position="172"/>
        <end position="206"/>
    </location>
</feature>
<feature type="region of interest" description="Disordered" evidence="2">
    <location>
        <begin position="1"/>
        <end position="20"/>
    </location>
</feature>
<keyword evidence="1" id="KW-0175">Coiled coil</keyword>
<feature type="compositionally biased region" description="Basic and acidic residues" evidence="2">
    <location>
        <begin position="1"/>
        <end position="17"/>
    </location>
</feature>
<dbReference type="GeneID" id="63694249"/>
<gene>
    <name evidence="3" type="ORF">EURHEDRAFT_379014</name>
</gene>
<organism evidence="3 4">
    <name type="scientific">Aspergillus ruber (strain CBS 135680)</name>
    <dbReference type="NCBI Taxonomy" id="1388766"/>
    <lineage>
        <taxon>Eukaryota</taxon>
        <taxon>Fungi</taxon>
        <taxon>Dikarya</taxon>
        <taxon>Ascomycota</taxon>
        <taxon>Pezizomycotina</taxon>
        <taxon>Eurotiomycetes</taxon>
        <taxon>Eurotiomycetidae</taxon>
        <taxon>Eurotiales</taxon>
        <taxon>Aspergillaceae</taxon>
        <taxon>Aspergillus</taxon>
        <taxon>Aspergillus subgen. Aspergillus</taxon>
    </lineage>
</organism>
<reference evidence="4" key="1">
    <citation type="journal article" date="2014" name="Nat. Commun.">
        <title>Genomic adaptations of the halophilic Dead Sea filamentous fungus Eurotium rubrum.</title>
        <authorList>
            <person name="Kis-Papo T."/>
            <person name="Weig A.R."/>
            <person name="Riley R."/>
            <person name="Persoh D."/>
            <person name="Salamov A."/>
            <person name="Sun H."/>
            <person name="Lipzen A."/>
            <person name="Wasser S.P."/>
            <person name="Rambold G."/>
            <person name="Grigoriev I.V."/>
            <person name="Nevo E."/>
        </authorList>
    </citation>
    <scope>NUCLEOTIDE SEQUENCE [LARGE SCALE GENOMIC DNA]</scope>
    <source>
        <strain evidence="4">CBS 135680</strain>
    </source>
</reference>
<feature type="compositionally biased region" description="Acidic residues" evidence="2">
    <location>
        <begin position="740"/>
        <end position="750"/>
    </location>
</feature>
<dbReference type="AlphaFoldDB" id="A0A017SBT9"/>
<proteinExistence type="predicted"/>
<dbReference type="RefSeq" id="XP_040637358.1">
    <property type="nucleotide sequence ID" value="XM_040779125.1"/>
</dbReference>
<accession>A0A017SBT9</accession>
<dbReference type="OrthoDB" id="3438382at2759"/>
<dbReference type="EMBL" id="KK088430">
    <property type="protein sequence ID" value="EYE93670.1"/>
    <property type="molecule type" value="Genomic_DNA"/>
</dbReference>
<evidence type="ECO:0000313" key="4">
    <source>
        <dbReference type="Proteomes" id="UP000019804"/>
    </source>
</evidence>
<evidence type="ECO:0000256" key="2">
    <source>
        <dbReference type="SAM" id="MobiDB-lite"/>
    </source>
</evidence>
<dbReference type="SUPFAM" id="SSF57997">
    <property type="entry name" value="Tropomyosin"/>
    <property type="match status" value="1"/>
</dbReference>